<comment type="caution">
    <text evidence="1">The sequence shown here is derived from an EMBL/GenBank/DDBJ whole genome shotgun (WGS) entry which is preliminary data.</text>
</comment>
<reference evidence="1 2" key="1">
    <citation type="submission" date="2016-10" db="EMBL/GenBank/DDBJ databases">
        <title>Arsenicibacter rosenii gen. nov., sp. nov., an efficient arsenic-methylating bacterium isolated from an arsenic-contaminated paddy soil.</title>
        <authorList>
            <person name="Huang K."/>
        </authorList>
    </citation>
    <scope>NUCLEOTIDE SEQUENCE [LARGE SCALE GENOMIC DNA]</scope>
    <source>
        <strain evidence="1 2">SM-1</strain>
    </source>
</reference>
<dbReference type="Proteomes" id="UP000181790">
    <property type="component" value="Unassembled WGS sequence"/>
</dbReference>
<dbReference type="SUPFAM" id="SSF51126">
    <property type="entry name" value="Pectin lyase-like"/>
    <property type="match status" value="1"/>
</dbReference>
<dbReference type="InterPro" id="IPR011050">
    <property type="entry name" value="Pectin_lyase_fold/virulence"/>
</dbReference>
<protein>
    <submittedName>
        <fullName evidence="1">Uncharacterized protein</fullName>
    </submittedName>
</protein>
<organism evidence="1 2">
    <name type="scientific">Arsenicibacter rosenii</name>
    <dbReference type="NCBI Taxonomy" id="1750698"/>
    <lineage>
        <taxon>Bacteria</taxon>
        <taxon>Pseudomonadati</taxon>
        <taxon>Bacteroidota</taxon>
        <taxon>Cytophagia</taxon>
        <taxon>Cytophagales</taxon>
        <taxon>Spirosomataceae</taxon>
        <taxon>Arsenicibacter</taxon>
    </lineage>
</organism>
<accession>A0A1S2VN45</accession>
<dbReference type="InterPro" id="IPR012334">
    <property type="entry name" value="Pectin_lyas_fold"/>
</dbReference>
<name>A0A1S2VN45_9BACT</name>
<dbReference type="RefSeq" id="WP_071502621.1">
    <property type="nucleotide sequence ID" value="NZ_MORL01000003.1"/>
</dbReference>
<keyword evidence="2" id="KW-1185">Reference proteome</keyword>
<dbReference type="EMBL" id="MORL01000003">
    <property type="protein sequence ID" value="OIN59820.1"/>
    <property type="molecule type" value="Genomic_DNA"/>
</dbReference>
<evidence type="ECO:0000313" key="1">
    <source>
        <dbReference type="EMBL" id="OIN59820.1"/>
    </source>
</evidence>
<dbReference type="Gene3D" id="2.160.20.10">
    <property type="entry name" value="Single-stranded right-handed beta-helix, Pectin lyase-like"/>
    <property type="match status" value="1"/>
</dbReference>
<dbReference type="AlphaFoldDB" id="A0A1S2VN45"/>
<gene>
    <name evidence="1" type="ORF">BLX24_08150</name>
</gene>
<evidence type="ECO:0000313" key="2">
    <source>
        <dbReference type="Proteomes" id="UP000181790"/>
    </source>
</evidence>
<proteinExistence type="predicted"/>
<dbReference type="OrthoDB" id="952859at2"/>
<sequence length="538" mass="60261">MGDQTWINKVNRKLADYDEHLRGLLDTPYKFAYEAINYLHNHFGHFELSDIPAYRGRMKCIQTHEGSRFERKPFPVNEQGVALDEPDGVMILRCDADPRCYWYRSPVAGHTVLADWFKHDRNTWTDALQNAINYVAPRELELVVSTGTYVLTRTLVKPNGYFGLNMRGISRGVTFEYSGIEPDEYGRRVCLKIPNTTGISELNHCYIRSIRFKGDSGTIGLQFNGAQGQRYTDCRFMDNLIGVQHLNGKGDFTEYCQGEDCDFNIECATPVSYEGDRGTGPDDRADFSFKGCGLKGTNYINTDGRGPVVLIGDYCLPYNAPFSAEIWTHPHPDQQPGEVIEYPVFKNLNGPGEYFTPVFFGNLTMEYYGGTVILGEGWNTLYVGNIIMNGGRIASGRVIPCQKALIDGNQTIPMGINYAIKRYLAPGRNEMRVPLPNSAYTVSVDLVGTNYTSRILYTLMHRGYGAVPWLRDEGLGIQAGPNQTVYGPPKIYTEVDGDEYIVIENGNYPATGEGRILAWLNYKSASDYPVGSAQGSIF</sequence>